<evidence type="ECO:0000259" key="1">
    <source>
        <dbReference type="PROSITE" id="PS51406"/>
    </source>
</evidence>
<dbReference type="AlphaFoldDB" id="A0A3S1AVB7"/>
<dbReference type="InterPro" id="IPR014716">
    <property type="entry name" value="Fibrinogen_a/b/g_C_1"/>
</dbReference>
<feature type="domain" description="Fibrinogen C-terminal" evidence="1">
    <location>
        <begin position="1"/>
        <end position="111"/>
    </location>
</feature>
<accession>A0A3S1AVB7</accession>
<protein>
    <recommendedName>
        <fullName evidence="1">Fibrinogen C-terminal domain-containing protein</fullName>
    </recommendedName>
</protein>
<evidence type="ECO:0000313" key="2">
    <source>
        <dbReference type="EMBL" id="RUS69277.1"/>
    </source>
</evidence>
<reference evidence="2 3" key="1">
    <citation type="submission" date="2019-01" db="EMBL/GenBank/DDBJ databases">
        <title>A draft genome assembly of the solar-powered sea slug Elysia chlorotica.</title>
        <authorList>
            <person name="Cai H."/>
            <person name="Li Q."/>
            <person name="Fang X."/>
            <person name="Li J."/>
            <person name="Curtis N.E."/>
            <person name="Altenburger A."/>
            <person name="Shibata T."/>
            <person name="Feng M."/>
            <person name="Maeda T."/>
            <person name="Schwartz J.A."/>
            <person name="Shigenobu S."/>
            <person name="Lundholm N."/>
            <person name="Nishiyama T."/>
            <person name="Yang H."/>
            <person name="Hasebe M."/>
            <person name="Li S."/>
            <person name="Pierce S.K."/>
            <person name="Wang J."/>
        </authorList>
    </citation>
    <scope>NUCLEOTIDE SEQUENCE [LARGE SCALE GENOMIC DNA]</scope>
    <source>
        <strain evidence="2">EC2010</strain>
        <tissue evidence="2">Whole organism of an adult</tissue>
    </source>
</reference>
<organism evidence="2 3">
    <name type="scientific">Elysia chlorotica</name>
    <name type="common">Eastern emerald elysia</name>
    <name type="synonym">Sea slug</name>
    <dbReference type="NCBI Taxonomy" id="188477"/>
    <lineage>
        <taxon>Eukaryota</taxon>
        <taxon>Metazoa</taxon>
        <taxon>Spiralia</taxon>
        <taxon>Lophotrochozoa</taxon>
        <taxon>Mollusca</taxon>
        <taxon>Gastropoda</taxon>
        <taxon>Heterobranchia</taxon>
        <taxon>Euthyneura</taxon>
        <taxon>Panpulmonata</taxon>
        <taxon>Sacoglossa</taxon>
        <taxon>Placobranchoidea</taxon>
        <taxon>Plakobranchidae</taxon>
        <taxon>Elysia</taxon>
    </lineage>
</organism>
<dbReference type="InterPro" id="IPR002181">
    <property type="entry name" value="Fibrinogen_a/b/g_C_dom"/>
</dbReference>
<dbReference type="PROSITE" id="PS51406">
    <property type="entry name" value="FIBRINOGEN_C_2"/>
    <property type="match status" value="1"/>
</dbReference>
<proteinExistence type="predicted"/>
<name>A0A3S1AVB7_ELYCH</name>
<dbReference type="EMBL" id="RQTK01001748">
    <property type="protein sequence ID" value="RUS69277.1"/>
    <property type="molecule type" value="Genomic_DNA"/>
</dbReference>
<sequence length="111" mass="12762">MFSFCLCAPLSQELVNYKLLLWGTKTGNLEDGNGIGISYSNNTVFSTYDNINANRSDINCPRTLRSAWWFSQDLSCTKVNLNGNWQNGLFWEANGFNRWLNSTKMMMRRTS</sequence>
<evidence type="ECO:0000313" key="3">
    <source>
        <dbReference type="Proteomes" id="UP000271974"/>
    </source>
</evidence>
<dbReference type="SUPFAM" id="SSF56496">
    <property type="entry name" value="Fibrinogen C-terminal domain-like"/>
    <property type="match status" value="1"/>
</dbReference>
<dbReference type="Pfam" id="PF00147">
    <property type="entry name" value="Fibrinogen_C"/>
    <property type="match status" value="1"/>
</dbReference>
<dbReference type="Proteomes" id="UP000271974">
    <property type="component" value="Unassembled WGS sequence"/>
</dbReference>
<gene>
    <name evidence="2" type="ORF">EGW08_022960</name>
</gene>
<comment type="caution">
    <text evidence="2">The sequence shown here is derived from an EMBL/GenBank/DDBJ whole genome shotgun (WGS) entry which is preliminary data.</text>
</comment>
<keyword evidence="3" id="KW-1185">Reference proteome</keyword>
<dbReference type="Gene3D" id="3.90.215.10">
    <property type="entry name" value="Gamma Fibrinogen, chain A, domain 1"/>
    <property type="match status" value="1"/>
</dbReference>
<dbReference type="InterPro" id="IPR036056">
    <property type="entry name" value="Fibrinogen-like_C"/>
</dbReference>